<dbReference type="PROSITE" id="PS50893">
    <property type="entry name" value="ABC_TRANSPORTER_2"/>
    <property type="match status" value="1"/>
</dbReference>
<dbReference type="STRING" id="1120996.SAMN02746066_00942"/>
<dbReference type="InterPro" id="IPR003593">
    <property type="entry name" value="AAA+_ATPase"/>
</dbReference>
<evidence type="ECO:0000256" key="2">
    <source>
        <dbReference type="ARBA" id="ARBA00022448"/>
    </source>
</evidence>
<dbReference type="SUPFAM" id="SSF52540">
    <property type="entry name" value="P-loop containing nucleoside triphosphate hydrolases"/>
    <property type="match status" value="1"/>
</dbReference>
<organism evidence="6 7">
    <name type="scientific">Anaerosporobacter mobilis DSM 15930</name>
    <dbReference type="NCBI Taxonomy" id="1120996"/>
    <lineage>
        <taxon>Bacteria</taxon>
        <taxon>Bacillati</taxon>
        <taxon>Bacillota</taxon>
        <taxon>Clostridia</taxon>
        <taxon>Lachnospirales</taxon>
        <taxon>Lachnospiraceae</taxon>
        <taxon>Anaerosporobacter</taxon>
    </lineage>
</organism>
<sequence length="302" mass="33876">MEYVLQTNNLTKSYAGKCVVDHVNMNIKRGDIYGFVGKNGAGKTTLIRMVAGLALPTQGDIKLFGSKELSEQRRRIGTTIENPALYPHMTARQNLEYYVRLYGIPEKDVIDNLLKLVGLENTNKKKSKNFSLGMKQRLAIAIALLGNPDFLMLDEPTNGLDPFGIKEMRELLLELNKKGITILISSHILGELSKIATAYGIINNGVLVDEFNKNELMERCKRCIKIKVDDTKKAIAIIEDKFGTVEYDVLPDDRIRLFSHINKVSDVNKQLVLGDIAVESIRVVGQDLEGYFVELMEGKNND</sequence>
<dbReference type="AlphaFoldDB" id="A0A1M7GAI0"/>
<dbReference type="EMBL" id="FRCP01000006">
    <property type="protein sequence ID" value="SHM13251.1"/>
    <property type="molecule type" value="Genomic_DNA"/>
</dbReference>
<dbReference type="InterPro" id="IPR027417">
    <property type="entry name" value="P-loop_NTPase"/>
</dbReference>
<dbReference type="InterPro" id="IPR003439">
    <property type="entry name" value="ABC_transporter-like_ATP-bd"/>
</dbReference>
<dbReference type="PROSITE" id="PS00211">
    <property type="entry name" value="ABC_TRANSPORTER_1"/>
    <property type="match status" value="1"/>
</dbReference>
<dbReference type="SMART" id="SM00382">
    <property type="entry name" value="AAA"/>
    <property type="match status" value="1"/>
</dbReference>
<comment type="similarity">
    <text evidence="1">Belongs to the ABC transporter superfamily.</text>
</comment>
<evidence type="ECO:0000256" key="4">
    <source>
        <dbReference type="ARBA" id="ARBA00022840"/>
    </source>
</evidence>
<keyword evidence="2" id="KW-0813">Transport</keyword>
<name>A0A1M7GAI0_9FIRM</name>
<dbReference type="OrthoDB" id="9809205at2"/>
<dbReference type="GO" id="GO:0005524">
    <property type="term" value="F:ATP binding"/>
    <property type="evidence" value="ECO:0007669"/>
    <property type="project" value="UniProtKB-KW"/>
</dbReference>
<dbReference type="Pfam" id="PF00005">
    <property type="entry name" value="ABC_tran"/>
    <property type="match status" value="1"/>
</dbReference>
<evidence type="ECO:0000256" key="1">
    <source>
        <dbReference type="ARBA" id="ARBA00005417"/>
    </source>
</evidence>
<dbReference type="Proteomes" id="UP000184038">
    <property type="component" value="Unassembled WGS sequence"/>
</dbReference>
<keyword evidence="4 6" id="KW-0067">ATP-binding</keyword>
<evidence type="ECO:0000313" key="6">
    <source>
        <dbReference type="EMBL" id="SHM13251.1"/>
    </source>
</evidence>
<dbReference type="Gene3D" id="3.40.50.300">
    <property type="entry name" value="P-loop containing nucleotide triphosphate hydrolases"/>
    <property type="match status" value="1"/>
</dbReference>
<proteinExistence type="inferred from homology"/>
<evidence type="ECO:0000313" key="7">
    <source>
        <dbReference type="Proteomes" id="UP000184038"/>
    </source>
</evidence>
<dbReference type="InterPro" id="IPR017871">
    <property type="entry name" value="ABC_transporter-like_CS"/>
</dbReference>
<dbReference type="PANTHER" id="PTHR43335:SF8">
    <property type="entry name" value="ABC TRANSPORTER, ATP-BINDING PROTEIN"/>
    <property type="match status" value="1"/>
</dbReference>
<gene>
    <name evidence="6" type="ORF">SAMN02746066_00942</name>
</gene>
<protein>
    <submittedName>
        <fullName evidence="6">ABC-2 type transport system ATP-binding protein</fullName>
    </submittedName>
</protein>
<dbReference type="GO" id="GO:0016887">
    <property type="term" value="F:ATP hydrolysis activity"/>
    <property type="evidence" value="ECO:0007669"/>
    <property type="project" value="InterPro"/>
</dbReference>
<keyword evidence="3" id="KW-0547">Nucleotide-binding</keyword>
<dbReference type="PANTHER" id="PTHR43335">
    <property type="entry name" value="ABC TRANSPORTER, ATP-BINDING PROTEIN"/>
    <property type="match status" value="1"/>
</dbReference>
<evidence type="ECO:0000256" key="3">
    <source>
        <dbReference type="ARBA" id="ARBA00022741"/>
    </source>
</evidence>
<dbReference type="RefSeq" id="WP_073283624.1">
    <property type="nucleotide sequence ID" value="NZ_FRCP01000006.1"/>
</dbReference>
<reference evidence="6 7" key="1">
    <citation type="submission" date="2016-11" db="EMBL/GenBank/DDBJ databases">
        <authorList>
            <person name="Jaros S."/>
            <person name="Januszkiewicz K."/>
            <person name="Wedrychowicz H."/>
        </authorList>
    </citation>
    <scope>NUCLEOTIDE SEQUENCE [LARGE SCALE GENOMIC DNA]</scope>
    <source>
        <strain evidence="6 7">DSM 15930</strain>
    </source>
</reference>
<dbReference type="CDD" id="cd03268">
    <property type="entry name" value="ABC_BcrA_bacitracin_resist"/>
    <property type="match status" value="1"/>
</dbReference>
<accession>A0A1M7GAI0</accession>
<keyword evidence="7" id="KW-1185">Reference proteome</keyword>
<feature type="domain" description="ABC transporter" evidence="5">
    <location>
        <begin position="5"/>
        <end position="229"/>
    </location>
</feature>
<evidence type="ECO:0000259" key="5">
    <source>
        <dbReference type="PROSITE" id="PS50893"/>
    </source>
</evidence>